<protein>
    <submittedName>
        <fullName evidence="2">Uncharacterized protein</fullName>
    </submittedName>
</protein>
<feature type="region of interest" description="Disordered" evidence="1">
    <location>
        <begin position="22"/>
        <end position="49"/>
    </location>
</feature>
<dbReference type="AlphaFoldDB" id="A0A8E2EBD1"/>
<accession>A0A8E2EBD1</accession>
<keyword evidence="3" id="KW-1185">Reference proteome</keyword>
<dbReference type="EMBL" id="KV744951">
    <property type="protein sequence ID" value="OCK80649.1"/>
    <property type="molecule type" value="Genomic_DNA"/>
</dbReference>
<evidence type="ECO:0000256" key="1">
    <source>
        <dbReference type="SAM" id="MobiDB-lite"/>
    </source>
</evidence>
<feature type="compositionally biased region" description="Polar residues" evidence="1">
    <location>
        <begin position="38"/>
        <end position="47"/>
    </location>
</feature>
<dbReference type="Proteomes" id="UP000250266">
    <property type="component" value="Unassembled WGS sequence"/>
</dbReference>
<evidence type="ECO:0000313" key="2">
    <source>
        <dbReference type="EMBL" id="OCK80649.1"/>
    </source>
</evidence>
<sequence>MDSENPSSMTQHDRVHSWLTSGHESCLPLTPPPDDNSKQQQQLSNPCVLSGNYDRYQSTYCDSYTKRVLD</sequence>
<organism evidence="2 3">
    <name type="scientific">Lepidopterella palustris CBS 459.81</name>
    <dbReference type="NCBI Taxonomy" id="1314670"/>
    <lineage>
        <taxon>Eukaryota</taxon>
        <taxon>Fungi</taxon>
        <taxon>Dikarya</taxon>
        <taxon>Ascomycota</taxon>
        <taxon>Pezizomycotina</taxon>
        <taxon>Dothideomycetes</taxon>
        <taxon>Pleosporomycetidae</taxon>
        <taxon>Mytilinidiales</taxon>
        <taxon>Argynnaceae</taxon>
        <taxon>Lepidopterella</taxon>
    </lineage>
</organism>
<reference evidence="2 3" key="1">
    <citation type="journal article" date="2016" name="Nat. Commun.">
        <title>Ectomycorrhizal ecology is imprinted in the genome of the dominant symbiotic fungus Cenococcum geophilum.</title>
        <authorList>
            <consortium name="DOE Joint Genome Institute"/>
            <person name="Peter M."/>
            <person name="Kohler A."/>
            <person name="Ohm R.A."/>
            <person name="Kuo A."/>
            <person name="Krutzmann J."/>
            <person name="Morin E."/>
            <person name="Arend M."/>
            <person name="Barry K.W."/>
            <person name="Binder M."/>
            <person name="Choi C."/>
            <person name="Clum A."/>
            <person name="Copeland A."/>
            <person name="Grisel N."/>
            <person name="Haridas S."/>
            <person name="Kipfer T."/>
            <person name="LaButti K."/>
            <person name="Lindquist E."/>
            <person name="Lipzen A."/>
            <person name="Maire R."/>
            <person name="Meier B."/>
            <person name="Mihaltcheva S."/>
            <person name="Molinier V."/>
            <person name="Murat C."/>
            <person name="Poggeler S."/>
            <person name="Quandt C.A."/>
            <person name="Sperisen C."/>
            <person name="Tritt A."/>
            <person name="Tisserant E."/>
            <person name="Crous P.W."/>
            <person name="Henrissat B."/>
            <person name="Nehls U."/>
            <person name="Egli S."/>
            <person name="Spatafora J.W."/>
            <person name="Grigoriev I.V."/>
            <person name="Martin F.M."/>
        </authorList>
    </citation>
    <scope>NUCLEOTIDE SEQUENCE [LARGE SCALE GENOMIC DNA]</scope>
    <source>
        <strain evidence="2 3">CBS 459.81</strain>
    </source>
</reference>
<proteinExistence type="predicted"/>
<gene>
    <name evidence="2" type="ORF">K432DRAFT_382012</name>
</gene>
<name>A0A8E2EBD1_9PEZI</name>
<evidence type="ECO:0000313" key="3">
    <source>
        <dbReference type="Proteomes" id="UP000250266"/>
    </source>
</evidence>